<comment type="pathway">
    <text evidence="1 7">Pyrimidine metabolism; UMP biosynthesis via de novo pathway; UMP from orotate: step 1/2.</text>
</comment>
<dbReference type="InterPro" id="IPR029057">
    <property type="entry name" value="PRTase-like"/>
</dbReference>
<dbReference type="GO" id="GO:0019856">
    <property type="term" value="P:pyrimidine nucleobase biosynthetic process"/>
    <property type="evidence" value="ECO:0007669"/>
    <property type="project" value="InterPro"/>
</dbReference>
<feature type="domain" description="Phosphoribosyltransferase" evidence="8">
    <location>
        <begin position="67"/>
        <end position="156"/>
    </location>
</feature>
<evidence type="ECO:0000256" key="2">
    <source>
        <dbReference type="ARBA" id="ARBA00011971"/>
    </source>
</evidence>
<dbReference type="InterPro" id="IPR023031">
    <property type="entry name" value="OPRT"/>
</dbReference>
<comment type="similarity">
    <text evidence="7">Belongs to the purine/pyrimidine phosphoribosyltransferase family. PyrE subfamily.</text>
</comment>
<comment type="function">
    <text evidence="7">Catalyzes the transfer of a ribosyl phosphate group from 5-phosphoribose 1-diphosphate to orotate, leading to the formation of orotidine monophosphate (OMP).</text>
</comment>
<sequence length="203" mass="21813">MLNHEEILSIFKKTGAMLTGHFVLTSGRHSDRYFQCARVLEYPRYCELLCRELVRKWGDGELAGVETVIGPALGGILVSYEVARVLGARSLFTERENGIMTLRRGFTLSPGERVLVVEDVITTGGSVREVIAVAREAGAQVAGVAVLVDRSNGNANLDVPLRALLTIPVVTYSPEECPLCREGIPAVKPGSRHLSGAGGTPKG</sequence>
<comment type="catalytic activity">
    <reaction evidence="7">
        <text>orotidine 5'-phosphate + diphosphate = orotate + 5-phospho-alpha-D-ribose 1-diphosphate</text>
        <dbReference type="Rhea" id="RHEA:10380"/>
        <dbReference type="ChEBI" id="CHEBI:30839"/>
        <dbReference type="ChEBI" id="CHEBI:33019"/>
        <dbReference type="ChEBI" id="CHEBI:57538"/>
        <dbReference type="ChEBI" id="CHEBI:58017"/>
        <dbReference type="EC" id="2.4.2.10"/>
    </reaction>
</comment>
<evidence type="ECO:0000256" key="6">
    <source>
        <dbReference type="ARBA" id="ARBA00022975"/>
    </source>
</evidence>
<evidence type="ECO:0000256" key="7">
    <source>
        <dbReference type="HAMAP-Rule" id="MF_01208"/>
    </source>
</evidence>
<evidence type="ECO:0000256" key="4">
    <source>
        <dbReference type="ARBA" id="ARBA00022679"/>
    </source>
</evidence>
<comment type="cofactor">
    <cofactor evidence="7">
        <name>Mg(2+)</name>
        <dbReference type="ChEBI" id="CHEBI:18420"/>
    </cofactor>
</comment>
<dbReference type="CDD" id="cd06223">
    <property type="entry name" value="PRTases_typeI"/>
    <property type="match status" value="1"/>
</dbReference>
<proteinExistence type="inferred from homology"/>
<dbReference type="InterPro" id="IPR000836">
    <property type="entry name" value="PRTase_dom"/>
</dbReference>
<protein>
    <recommendedName>
        <fullName evidence="2 7">Orotate phosphoribosyltransferase</fullName>
        <shortName evidence="7">OPRT</shortName>
        <shortName evidence="7">OPRTase</shortName>
        <ecNumber evidence="2 7">2.4.2.10</ecNumber>
    </recommendedName>
</protein>
<keyword evidence="3 7" id="KW-0328">Glycosyltransferase</keyword>
<dbReference type="GO" id="GO:0044205">
    <property type="term" value="P:'de novo' UMP biosynthetic process"/>
    <property type="evidence" value="ECO:0007669"/>
    <property type="project" value="UniProtKB-UniRule"/>
</dbReference>
<evidence type="ECO:0000256" key="1">
    <source>
        <dbReference type="ARBA" id="ARBA00004889"/>
    </source>
</evidence>
<evidence type="ECO:0000256" key="3">
    <source>
        <dbReference type="ARBA" id="ARBA00022676"/>
    </source>
</evidence>
<dbReference type="NCBIfam" id="TIGR01367">
    <property type="entry name" value="pyrE_Therm"/>
    <property type="match status" value="1"/>
</dbReference>
<name>A0A1M4U6T5_9FIRM</name>
<dbReference type="Gene3D" id="3.40.50.2020">
    <property type="match status" value="1"/>
</dbReference>
<evidence type="ECO:0000256" key="5">
    <source>
        <dbReference type="ARBA" id="ARBA00022842"/>
    </source>
</evidence>
<comment type="subunit">
    <text evidence="7">Homodimer.</text>
</comment>
<dbReference type="OrthoDB" id="9783570at2"/>
<keyword evidence="4 7" id="KW-0808">Transferase</keyword>
<organism evidence="9 10">
    <name type="scientific">Desulfofundulus australicus DSM 11792</name>
    <dbReference type="NCBI Taxonomy" id="1121425"/>
    <lineage>
        <taxon>Bacteria</taxon>
        <taxon>Bacillati</taxon>
        <taxon>Bacillota</taxon>
        <taxon>Clostridia</taxon>
        <taxon>Eubacteriales</taxon>
        <taxon>Peptococcaceae</taxon>
        <taxon>Desulfofundulus</taxon>
    </lineage>
</organism>
<dbReference type="EC" id="2.4.2.10" evidence="2 7"/>
<dbReference type="AlphaFoldDB" id="A0A1M4U6T5"/>
<comment type="caution">
    <text evidence="7">Lacks conserved residue(s) required for the propagation of feature annotation.</text>
</comment>
<dbReference type="InterPro" id="IPR006273">
    <property type="entry name" value="Orotate_PRibTrfase_bac"/>
</dbReference>
<dbReference type="RefSeq" id="WP_027356508.1">
    <property type="nucleotide sequence ID" value="NZ_FQUW01000006.1"/>
</dbReference>
<feature type="binding site" evidence="7">
    <location>
        <position position="122"/>
    </location>
    <ligand>
        <name>orotate</name>
        <dbReference type="ChEBI" id="CHEBI:30839"/>
    </ligand>
</feature>
<keyword evidence="10" id="KW-1185">Reference proteome</keyword>
<dbReference type="PANTHER" id="PTHR19278">
    <property type="entry name" value="OROTATE PHOSPHORIBOSYLTRANSFERASE"/>
    <property type="match status" value="1"/>
</dbReference>
<dbReference type="EMBL" id="FQUW01000006">
    <property type="protein sequence ID" value="SHE52358.1"/>
    <property type="molecule type" value="Genomic_DNA"/>
</dbReference>
<dbReference type="SUPFAM" id="SSF53271">
    <property type="entry name" value="PRTase-like"/>
    <property type="match status" value="1"/>
</dbReference>
<dbReference type="GO" id="GO:0004588">
    <property type="term" value="F:orotate phosphoribosyltransferase activity"/>
    <property type="evidence" value="ECO:0007669"/>
    <property type="project" value="UniProtKB-UniRule"/>
</dbReference>
<dbReference type="UniPathway" id="UPA00070">
    <property type="reaction ID" value="UER00119"/>
</dbReference>
<evidence type="ECO:0000313" key="10">
    <source>
        <dbReference type="Proteomes" id="UP000184196"/>
    </source>
</evidence>
<dbReference type="PANTHER" id="PTHR19278:SF9">
    <property type="entry name" value="URIDINE 5'-MONOPHOSPHATE SYNTHASE"/>
    <property type="match status" value="1"/>
</dbReference>
<feature type="binding site" description="in other chain" evidence="7">
    <location>
        <begin position="118"/>
        <end position="126"/>
    </location>
    <ligand>
        <name>5-phospho-alpha-D-ribose 1-diphosphate</name>
        <dbReference type="ChEBI" id="CHEBI:58017"/>
        <note>ligand shared between dimeric partners</note>
    </ligand>
</feature>
<evidence type="ECO:0000259" key="8">
    <source>
        <dbReference type="Pfam" id="PF00156"/>
    </source>
</evidence>
<evidence type="ECO:0000313" key="9">
    <source>
        <dbReference type="EMBL" id="SHE52358.1"/>
    </source>
</evidence>
<keyword evidence="5 7" id="KW-0460">Magnesium</keyword>
<dbReference type="GO" id="GO:0000287">
    <property type="term" value="F:magnesium ion binding"/>
    <property type="evidence" value="ECO:0007669"/>
    <property type="project" value="UniProtKB-UniRule"/>
</dbReference>
<accession>A0A1M4U6T5</accession>
<gene>
    <name evidence="7" type="primary">pyrE</name>
    <name evidence="9" type="ORF">SAMN02745218_00417</name>
</gene>
<reference evidence="10" key="1">
    <citation type="submission" date="2016-11" db="EMBL/GenBank/DDBJ databases">
        <authorList>
            <person name="Varghese N."/>
            <person name="Submissions S."/>
        </authorList>
    </citation>
    <scope>NUCLEOTIDE SEQUENCE [LARGE SCALE GENOMIC DNA]</scope>
    <source>
        <strain evidence="10">DSM 11792</strain>
    </source>
</reference>
<dbReference type="Pfam" id="PF00156">
    <property type="entry name" value="Pribosyltran"/>
    <property type="match status" value="1"/>
</dbReference>
<feature type="binding site" evidence="7">
    <location>
        <position position="150"/>
    </location>
    <ligand>
        <name>orotate</name>
        <dbReference type="ChEBI" id="CHEBI:30839"/>
    </ligand>
</feature>
<keyword evidence="6 7" id="KW-0665">Pyrimidine biosynthesis</keyword>
<dbReference type="HAMAP" id="MF_01208">
    <property type="entry name" value="PyrE"/>
    <property type="match status" value="1"/>
</dbReference>
<dbReference type="Proteomes" id="UP000184196">
    <property type="component" value="Unassembled WGS sequence"/>
</dbReference>